<sequence length="54" mass="6497">MPQLNPLPWFSIMVTTWLTLTLLLMPMLHSLHPHTNATQDYTTPTQDYWTWPWQ</sequence>
<organism evidence="14">
    <name type="scientific">Tropiocolotes steudneri</name>
    <dbReference type="NCBI Taxonomy" id="401551"/>
    <lineage>
        <taxon>Eukaryota</taxon>
        <taxon>Metazoa</taxon>
        <taxon>Chordata</taxon>
        <taxon>Craniata</taxon>
        <taxon>Vertebrata</taxon>
        <taxon>Euteleostomi</taxon>
        <taxon>Lepidosauria</taxon>
        <taxon>Squamata</taxon>
        <taxon>Bifurcata</taxon>
        <taxon>Gekkota</taxon>
        <taxon>Gekkonidae</taxon>
        <taxon>Gekkoninae</taxon>
        <taxon>Tropiocolotes</taxon>
    </lineage>
</organism>
<keyword evidence="6 12" id="KW-0375">Hydrogen ion transport</keyword>
<reference evidence="14" key="1">
    <citation type="journal article" date="2014" name="BMC Genomics">
        <title>Gene rearrangements in gekkonid mitochondrial genomes with shuffling, loss, and reassignment of tRNA genes.</title>
        <authorList>
            <person name="Kumazawa Y."/>
            <person name="Miura S."/>
            <person name="Yamada C."/>
            <person name="Hashiguchi Y."/>
        </authorList>
    </citation>
    <scope>NUCLEOTIDE SEQUENCE</scope>
    <source>
        <strain evidence="14">Tste1</strain>
    </source>
</reference>
<keyword evidence="10 13" id="KW-0472">Membrane</keyword>
<comment type="similarity">
    <text evidence="2 12">Belongs to the ATPase protein 8 family.</text>
</comment>
<evidence type="ECO:0000256" key="9">
    <source>
        <dbReference type="ARBA" id="ARBA00023128"/>
    </source>
</evidence>
<evidence type="ECO:0000256" key="8">
    <source>
        <dbReference type="ARBA" id="ARBA00023065"/>
    </source>
</evidence>
<evidence type="ECO:0000256" key="6">
    <source>
        <dbReference type="ARBA" id="ARBA00022781"/>
    </source>
</evidence>
<geneLocation type="mitochondrion" evidence="14"/>
<evidence type="ECO:0000256" key="2">
    <source>
        <dbReference type="ARBA" id="ARBA00008892"/>
    </source>
</evidence>
<keyword evidence="8 12" id="KW-0406">Ion transport</keyword>
<dbReference type="InterPro" id="IPR050635">
    <property type="entry name" value="ATPase_protein_8"/>
</dbReference>
<keyword evidence="5 12" id="KW-0812">Transmembrane</keyword>
<keyword evidence="9 12" id="KW-0496">Mitochondrion</keyword>
<proteinExistence type="inferred from homology"/>
<dbReference type="PANTHER" id="PTHR39937">
    <property type="entry name" value="ATP SYNTHASE PROTEIN 8"/>
    <property type="match status" value="1"/>
</dbReference>
<evidence type="ECO:0000256" key="11">
    <source>
        <dbReference type="ARBA" id="ARBA00023310"/>
    </source>
</evidence>
<evidence type="ECO:0000256" key="3">
    <source>
        <dbReference type="ARBA" id="ARBA00022448"/>
    </source>
</evidence>
<keyword evidence="4 12" id="KW-0138">CF(0)</keyword>
<dbReference type="PANTHER" id="PTHR39937:SF1">
    <property type="entry name" value="ATP SYNTHASE PROTEIN 8"/>
    <property type="match status" value="1"/>
</dbReference>
<evidence type="ECO:0000256" key="7">
    <source>
        <dbReference type="ARBA" id="ARBA00022989"/>
    </source>
</evidence>
<gene>
    <name evidence="14" type="primary">AT8</name>
</gene>
<name>A0A0A1HAL8_9SAUR</name>
<evidence type="ECO:0000256" key="4">
    <source>
        <dbReference type="ARBA" id="ARBA00022547"/>
    </source>
</evidence>
<keyword evidence="3 12" id="KW-0813">Transport</keyword>
<evidence type="ECO:0000256" key="10">
    <source>
        <dbReference type="ARBA" id="ARBA00023136"/>
    </source>
</evidence>
<evidence type="ECO:0000256" key="13">
    <source>
        <dbReference type="SAM" id="Phobius"/>
    </source>
</evidence>
<accession>A0A0A1HAL8</accession>
<dbReference type="InterPro" id="IPR001421">
    <property type="entry name" value="ATP8_metazoa"/>
</dbReference>
<evidence type="ECO:0000256" key="1">
    <source>
        <dbReference type="ARBA" id="ARBA00004304"/>
    </source>
</evidence>
<dbReference type="AlphaFoldDB" id="A0A0A1HAL8"/>
<evidence type="ECO:0000313" key="14">
    <source>
        <dbReference type="EMBL" id="BAP90287.1"/>
    </source>
</evidence>
<dbReference type="EMBL" id="AB738944">
    <property type="protein sequence ID" value="BAP90287.1"/>
    <property type="molecule type" value="Genomic_DNA"/>
</dbReference>
<keyword evidence="11" id="KW-0066">ATP synthesis</keyword>
<dbReference type="GO" id="GO:0045259">
    <property type="term" value="C:proton-transporting ATP synthase complex"/>
    <property type="evidence" value="ECO:0007669"/>
    <property type="project" value="UniProtKB-KW"/>
</dbReference>
<dbReference type="GO" id="GO:0015986">
    <property type="term" value="P:proton motive force-driven ATP synthesis"/>
    <property type="evidence" value="ECO:0007669"/>
    <property type="project" value="InterPro"/>
</dbReference>
<keyword evidence="7 13" id="KW-1133">Transmembrane helix</keyword>
<evidence type="ECO:0000256" key="12">
    <source>
        <dbReference type="RuleBase" id="RU003661"/>
    </source>
</evidence>
<feature type="transmembrane region" description="Helical" evidence="13">
    <location>
        <begin position="6"/>
        <end position="25"/>
    </location>
</feature>
<dbReference type="Pfam" id="PF00895">
    <property type="entry name" value="ATP-synt_8"/>
    <property type="match status" value="1"/>
</dbReference>
<dbReference type="GO" id="GO:0031966">
    <property type="term" value="C:mitochondrial membrane"/>
    <property type="evidence" value="ECO:0007669"/>
    <property type="project" value="UniProtKB-SubCell"/>
</dbReference>
<evidence type="ECO:0000256" key="5">
    <source>
        <dbReference type="ARBA" id="ARBA00022692"/>
    </source>
</evidence>
<comment type="subcellular location">
    <subcellularLocation>
        <location evidence="1 12">Mitochondrion membrane</location>
        <topology evidence="1 12">Single-pass membrane protein</topology>
    </subcellularLocation>
</comment>
<protein>
    <recommendedName>
        <fullName evidence="12">ATP synthase complex subunit 8</fullName>
    </recommendedName>
</protein>
<dbReference type="GO" id="GO:0015078">
    <property type="term" value="F:proton transmembrane transporter activity"/>
    <property type="evidence" value="ECO:0007669"/>
    <property type="project" value="InterPro"/>
</dbReference>